<keyword evidence="2" id="KW-0812">Transmembrane</keyword>
<accession>A0A549T4R8</accession>
<evidence type="ECO:0000256" key="1">
    <source>
        <dbReference type="SAM" id="MobiDB-lite"/>
    </source>
</evidence>
<keyword evidence="2" id="KW-0472">Membrane</keyword>
<name>A0A549T4R8_9HYPH</name>
<evidence type="ECO:0000313" key="4">
    <source>
        <dbReference type="Proteomes" id="UP000316801"/>
    </source>
</evidence>
<proteinExistence type="predicted"/>
<feature type="transmembrane region" description="Helical" evidence="2">
    <location>
        <begin position="32"/>
        <end position="62"/>
    </location>
</feature>
<evidence type="ECO:0000256" key="2">
    <source>
        <dbReference type="SAM" id="Phobius"/>
    </source>
</evidence>
<evidence type="ECO:0000313" key="3">
    <source>
        <dbReference type="EMBL" id="TRL36876.1"/>
    </source>
</evidence>
<keyword evidence="4" id="KW-1185">Reference proteome</keyword>
<organism evidence="3 4">
    <name type="scientific">Rhizobium straminoryzae</name>
    <dbReference type="NCBI Taxonomy" id="1387186"/>
    <lineage>
        <taxon>Bacteria</taxon>
        <taxon>Pseudomonadati</taxon>
        <taxon>Pseudomonadota</taxon>
        <taxon>Alphaproteobacteria</taxon>
        <taxon>Hyphomicrobiales</taxon>
        <taxon>Rhizobiaceae</taxon>
        <taxon>Rhizobium/Agrobacterium group</taxon>
        <taxon>Rhizobium</taxon>
    </lineage>
</organism>
<dbReference type="EMBL" id="VJMG01000048">
    <property type="protein sequence ID" value="TRL36876.1"/>
    <property type="molecule type" value="Genomic_DNA"/>
</dbReference>
<comment type="caution">
    <text evidence="3">The sequence shown here is derived from an EMBL/GenBank/DDBJ whole genome shotgun (WGS) entry which is preliminary data.</text>
</comment>
<keyword evidence="2" id="KW-1133">Transmembrane helix</keyword>
<dbReference type="Proteomes" id="UP000316801">
    <property type="component" value="Unassembled WGS sequence"/>
</dbReference>
<reference evidence="3 4" key="1">
    <citation type="submission" date="2019-07" db="EMBL/GenBank/DDBJ databases">
        <title>Ln-dependent methylotrophs.</title>
        <authorList>
            <person name="Tani A."/>
        </authorList>
    </citation>
    <scope>NUCLEOTIDE SEQUENCE [LARGE SCALE GENOMIC DNA]</scope>
    <source>
        <strain evidence="3 4">SM12</strain>
    </source>
</reference>
<dbReference type="AlphaFoldDB" id="A0A549T4R8"/>
<gene>
    <name evidence="3" type="ORF">FNA46_17050</name>
</gene>
<feature type="region of interest" description="Disordered" evidence="1">
    <location>
        <begin position="1"/>
        <end position="25"/>
    </location>
</feature>
<sequence>MFLDLQGYYRREPDPPPENPPRPSLSASQQKLLVWLICFNLFFLLVAPIGGATVVDALLALLSG</sequence>
<protein>
    <submittedName>
        <fullName evidence="3">Uncharacterized protein</fullName>
    </submittedName>
</protein>
<dbReference type="RefSeq" id="WP_143126415.1">
    <property type="nucleotide sequence ID" value="NZ_VJMG01000048.1"/>
</dbReference>